<gene>
    <name evidence="1" type="ORF">Cfor_11702</name>
</gene>
<protein>
    <submittedName>
        <fullName evidence="1">Uncharacterized protein</fullName>
    </submittedName>
</protein>
<dbReference type="EMBL" id="BLKM01009890">
    <property type="protein sequence ID" value="GFG28579.1"/>
    <property type="molecule type" value="Genomic_DNA"/>
</dbReference>
<proteinExistence type="predicted"/>
<dbReference type="AlphaFoldDB" id="A0A6L2P8N1"/>
<organism evidence="1 2">
    <name type="scientific">Coptotermes formosanus</name>
    <name type="common">Formosan subterranean termite</name>
    <dbReference type="NCBI Taxonomy" id="36987"/>
    <lineage>
        <taxon>Eukaryota</taxon>
        <taxon>Metazoa</taxon>
        <taxon>Ecdysozoa</taxon>
        <taxon>Arthropoda</taxon>
        <taxon>Hexapoda</taxon>
        <taxon>Insecta</taxon>
        <taxon>Pterygota</taxon>
        <taxon>Neoptera</taxon>
        <taxon>Polyneoptera</taxon>
        <taxon>Dictyoptera</taxon>
        <taxon>Blattodea</taxon>
        <taxon>Blattoidea</taxon>
        <taxon>Termitoidae</taxon>
        <taxon>Rhinotermitidae</taxon>
        <taxon>Coptotermes</taxon>
    </lineage>
</organism>
<sequence length="93" mass="10769">MFNINESGISGVQKEIPKRFERERNVKFPKWFLQMEAKQSQFFAARNPLFLSVPPTIILPGKRMKPELFKYSPKGTILMMSDNGSIYRELSVG</sequence>
<comment type="caution">
    <text evidence="1">The sequence shown here is derived from an EMBL/GenBank/DDBJ whole genome shotgun (WGS) entry which is preliminary data.</text>
</comment>
<dbReference type="InParanoid" id="A0A6L2P8N1"/>
<accession>A0A6L2P8N1</accession>
<evidence type="ECO:0000313" key="2">
    <source>
        <dbReference type="Proteomes" id="UP000502823"/>
    </source>
</evidence>
<keyword evidence="2" id="KW-1185">Reference proteome</keyword>
<reference evidence="2" key="1">
    <citation type="submission" date="2020-01" db="EMBL/GenBank/DDBJ databases">
        <title>Draft genome sequence of the Termite Coptotermes fromosanus.</title>
        <authorList>
            <person name="Itakura S."/>
            <person name="Yosikawa Y."/>
            <person name="Umezawa K."/>
        </authorList>
    </citation>
    <scope>NUCLEOTIDE SEQUENCE [LARGE SCALE GENOMIC DNA]</scope>
</reference>
<name>A0A6L2P8N1_COPFO</name>
<dbReference type="Proteomes" id="UP000502823">
    <property type="component" value="Unassembled WGS sequence"/>
</dbReference>
<evidence type="ECO:0000313" key="1">
    <source>
        <dbReference type="EMBL" id="GFG28579.1"/>
    </source>
</evidence>